<gene>
    <name evidence="2" type="ORF">V6N11_018487</name>
</gene>
<dbReference type="EMBL" id="JBBPBN010000008">
    <property type="protein sequence ID" value="KAK9033454.1"/>
    <property type="molecule type" value="Genomic_DNA"/>
</dbReference>
<sequence>MESNVGSYPSYSWKSIWCARGLLEQGIGWRVGSGHSINIWNDAWIVGQGNGRVNSVGFKTHFSKVSDLIDQDTCSWKEHIVRQLFTAKQADRILCMPLSSSASTDSLIWRCNKSGLYSIHSGYNFLINSSPELDEESDHQSANRNKSFSMPYGHLRYHPKLKPPSRDL</sequence>
<evidence type="ECO:0000313" key="3">
    <source>
        <dbReference type="Proteomes" id="UP001396334"/>
    </source>
</evidence>
<protein>
    <recommendedName>
        <fullName evidence="4">Reverse transcriptase-like protein</fullName>
    </recommendedName>
</protein>
<organism evidence="2 3">
    <name type="scientific">Hibiscus sabdariffa</name>
    <name type="common">roselle</name>
    <dbReference type="NCBI Taxonomy" id="183260"/>
    <lineage>
        <taxon>Eukaryota</taxon>
        <taxon>Viridiplantae</taxon>
        <taxon>Streptophyta</taxon>
        <taxon>Embryophyta</taxon>
        <taxon>Tracheophyta</taxon>
        <taxon>Spermatophyta</taxon>
        <taxon>Magnoliopsida</taxon>
        <taxon>eudicotyledons</taxon>
        <taxon>Gunneridae</taxon>
        <taxon>Pentapetalae</taxon>
        <taxon>rosids</taxon>
        <taxon>malvids</taxon>
        <taxon>Malvales</taxon>
        <taxon>Malvaceae</taxon>
        <taxon>Malvoideae</taxon>
        <taxon>Hibiscus</taxon>
    </lineage>
</organism>
<reference evidence="2 3" key="1">
    <citation type="journal article" date="2024" name="G3 (Bethesda)">
        <title>Genome assembly of Hibiscus sabdariffa L. provides insights into metabolisms of medicinal natural products.</title>
        <authorList>
            <person name="Kim T."/>
        </authorList>
    </citation>
    <scope>NUCLEOTIDE SEQUENCE [LARGE SCALE GENOMIC DNA]</scope>
    <source>
        <strain evidence="2">TK-2024</strain>
        <tissue evidence="2">Old leaves</tissue>
    </source>
</reference>
<keyword evidence="3" id="KW-1185">Reference proteome</keyword>
<dbReference type="Proteomes" id="UP001396334">
    <property type="component" value="Unassembled WGS sequence"/>
</dbReference>
<evidence type="ECO:0000313" key="2">
    <source>
        <dbReference type="EMBL" id="KAK9033454.1"/>
    </source>
</evidence>
<evidence type="ECO:0000256" key="1">
    <source>
        <dbReference type="SAM" id="MobiDB-lite"/>
    </source>
</evidence>
<evidence type="ECO:0008006" key="4">
    <source>
        <dbReference type="Google" id="ProtNLM"/>
    </source>
</evidence>
<proteinExistence type="predicted"/>
<name>A0ABR2T860_9ROSI</name>
<accession>A0ABR2T860</accession>
<feature type="compositionally biased region" description="Basic residues" evidence="1">
    <location>
        <begin position="155"/>
        <end position="168"/>
    </location>
</feature>
<feature type="region of interest" description="Disordered" evidence="1">
    <location>
        <begin position="134"/>
        <end position="168"/>
    </location>
</feature>
<comment type="caution">
    <text evidence="2">The sequence shown here is derived from an EMBL/GenBank/DDBJ whole genome shotgun (WGS) entry which is preliminary data.</text>
</comment>